<evidence type="ECO:0000313" key="1">
    <source>
        <dbReference type="EMBL" id="AWR96734.1"/>
    </source>
</evidence>
<dbReference type="Proteomes" id="UP000248410">
    <property type="component" value="Chromosome"/>
</dbReference>
<sequence length="134" mass="15596">MITKSTQYKIFWAGRYLERIENITRTSLLLIDKGISLEELQKYLGIGNQDIIKYIQNNFEILREDIRSFGNEKIINALTSLEGAVYSSTDQKRDYFSLVLRTTLHLGEIIEDEISPKNVINIPKKQEEIRTQSI</sequence>
<dbReference type="AlphaFoldDB" id="A0A2U9ILD4"/>
<dbReference type="OrthoDB" id="43495at2157"/>
<dbReference type="KEGG" id="asul:DFR86_03635"/>
<dbReference type="EMBL" id="CP029288">
    <property type="protein sequence ID" value="AWR96734.1"/>
    <property type="molecule type" value="Genomic_DNA"/>
</dbReference>
<evidence type="ECO:0008006" key="3">
    <source>
        <dbReference type="Google" id="ProtNLM"/>
    </source>
</evidence>
<dbReference type="RefSeq" id="WP_110379624.1">
    <property type="nucleotide sequence ID" value="NZ_CP029288.2"/>
</dbReference>
<gene>
    <name evidence="1" type="ORF">DFR86_03635</name>
</gene>
<protein>
    <recommendedName>
        <fullName evidence="3">DUF403 domain-containing protein</fullName>
    </recommendedName>
</protein>
<accession>A0A2U9ILD4</accession>
<reference evidence="1 2" key="1">
    <citation type="submission" date="2018-05" db="EMBL/GenBank/DDBJ databases">
        <title>Complete Genome Sequences of Extremely Thermoacidophilic, Metal-Mobilizing Type-Strain Members of the Archaeal Family Sulfolobaceae: Acidianus brierleyi DSM-1651T, Acidianus sulfidivorans DSM-18786T, Metallosphaera hakonensis DSM-7519T, and Metallosphaera prunae DSM-10039T.</title>
        <authorList>
            <person name="Counts J.A."/>
            <person name="Kelly R.M."/>
        </authorList>
    </citation>
    <scope>NUCLEOTIDE SEQUENCE [LARGE SCALE GENOMIC DNA]</scope>
    <source>
        <strain evidence="1 2">JP7</strain>
    </source>
</reference>
<keyword evidence="2" id="KW-1185">Reference proteome</keyword>
<evidence type="ECO:0000313" key="2">
    <source>
        <dbReference type="Proteomes" id="UP000248410"/>
    </source>
</evidence>
<organism evidence="1 2">
    <name type="scientific">Acidianus sulfidivorans JP7</name>
    <dbReference type="NCBI Taxonomy" id="619593"/>
    <lineage>
        <taxon>Archaea</taxon>
        <taxon>Thermoproteota</taxon>
        <taxon>Thermoprotei</taxon>
        <taxon>Sulfolobales</taxon>
        <taxon>Sulfolobaceae</taxon>
        <taxon>Acidianus</taxon>
    </lineage>
</organism>
<proteinExistence type="predicted"/>
<name>A0A2U9ILD4_9CREN</name>
<dbReference type="GeneID" id="36837030"/>